<comment type="function">
    <text evidence="6">May have a photoreceptor function.</text>
</comment>
<dbReference type="InterPro" id="IPR036134">
    <property type="entry name" value="Crypto/Photolyase_FAD-like_sf"/>
</dbReference>
<dbReference type="Pfam" id="PF03441">
    <property type="entry name" value="FAD_binding_7"/>
    <property type="match status" value="1"/>
</dbReference>
<evidence type="ECO:0000313" key="8">
    <source>
        <dbReference type="Proteomes" id="UP000429232"/>
    </source>
</evidence>
<dbReference type="PROSITE" id="PS51645">
    <property type="entry name" value="PHR_CRY_ALPHA_BETA"/>
    <property type="match status" value="1"/>
</dbReference>
<evidence type="ECO:0000256" key="5">
    <source>
        <dbReference type="ARBA" id="ARBA00022991"/>
    </source>
</evidence>
<sequence length="424" mass="47995">MSDRTILVWFRNDLRVSDNEILLEATRKADKVLPLYIFDPYYFTTDADGLQKTGSIRSKFLIESVGNLRENLQALGGNLMVRIGDPAEIIPQVAQQYQVNEVYHHREVSFEETAISEKVESALWKIKLNLKHFIGHTLYHKEDLPFPIKDIPDSFTIFKKKVERDSVVRPVVPTPDSISIPDNFEAGIIPSLADLGLQEPVTDPRVRFSFTGGETAGKLQLQNALESSTAVVAKAGKTGKFNTGLSPWITVGCLSPREVYHSFMSKFQHQNNPVVLDLLWRDYFRFMFKKHGSANFFKVEGFSGEVPELSQEQEESFNRWKTASTDNETVNVSITELNTTGYIPNNLRQISAQYLTEGLKVDWTRGARWFEAKLIDYSPASNWGNWAFVSGVGNDVKFTANFKMPSISNDEHTAKWQAAVINAE</sequence>
<name>A0A6I4HZK9_9SPHI</name>
<comment type="cofactor">
    <cofactor evidence="6">
        <name>FAD</name>
        <dbReference type="ChEBI" id="CHEBI:57692"/>
    </cofactor>
    <text evidence="6">Binds 1 FAD per subunit.</text>
</comment>
<dbReference type="InterPro" id="IPR005101">
    <property type="entry name" value="Cryptochr/Photolyase_FAD-bd"/>
</dbReference>
<keyword evidence="4 6" id="KW-0274">FAD</keyword>
<dbReference type="AlphaFoldDB" id="A0A6I4HZK9"/>
<proteinExistence type="inferred from homology"/>
<dbReference type="InterPro" id="IPR014133">
    <property type="entry name" value="Cry_DASH"/>
</dbReference>
<evidence type="ECO:0000256" key="4">
    <source>
        <dbReference type="ARBA" id="ARBA00022827"/>
    </source>
</evidence>
<dbReference type="InterPro" id="IPR014729">
    <property type="entry name" value="Rossmann-like_a/b/a_fold"/>
</dbReference>
<dbReference type="PANTHER" id="PTHR11455:SF22">
    <property type="entry name" value="CRYPTOCHROME DASH"/>
    <property type="match status" value="1"/>
</dbReference>
<dbReference type="Proteomes" id="UP000429232">
    <property type="component" value="Chromosome"/>
</dbReference>
<dbReference type="GO" id="GO:0071949">
    <property type="term" value="F:FAD binding"/>
    <property type="evidence" value="ECO:0007669"/>
    <property type="project" value="TreeGrafter"/>
</dbReference>
<keyword evidence="3 6" id="KW-0285">Flavoprotein</keyword>
<dbReference type="PANTHER" id="PTHR11455">
    <property type="entry name" value="CRYPTOCHROME"/>
    <property type="match status" value="1"/>
</dbReference>
<evidence type="ECO:0000256" key="1">
    <source>
        <dbReference type="ARBA" id="ARBA00005862"/>
    </source>
</evidence>
<dbReference type="InterPro" id="IPR006050">
    <property type="entry name" value="DNA_photolyase_N"/>
</dbReference>
<dbReference type="GO" id="GO:0003677">
    <property type="term" value="F:DNA binding"/>
    <property type="evidence" value="ECO:0007669"/>
    <property type="project" value="TreeGrafter"/>
</dbReference>
<comment type="similarity">
    <text evidence="1 6">Belongs to the DNA photolyase class-1 family.</text>
</comment>
<reference evidence="7 8" key="1">
    <citation type="submission" date="2020-12" db="EMBL/GenBank/DDBJ databases">
        <title>HMF7856_wgs.fasta genome submission.</title>
        <authorList>
            <person name="Kang H."/>
            <person name="Kim H."/>
            <person name="Joh K."/>
        </authorList>
    </citation>
    <scope>NUCLEOTIDE SEQUENCE [LARGE SCALE GENOMIC DNA]</scope>
    <source>
        <strain evidence="7 8">HMF7856</strain>
    </source>
</reference>
<accession>A0A6I4HZK9</accession>
<dbReference type="Gene3D" id="1.10.579.10">
    <property type="entry name" value="DNA Cyclobutane Dipyrimidine Photolyase, subunit A, domain 3"/>
    <property type="match status" value="1"/>
</dbReference>
<dbReference type="GO" id="GO:0003904">
    <property type="term" value="F:deoxyribodipyrimidine photo-lyase activity"/>
    <property type="evidence" value="ECO:0007669"/>
    <property type="project" value="TreeGrafter"/>
</dbReference>
<dbReference type="Gene3D" id="3.40.50.620">
    <property type="entry name" value="HUPs"/>
    <property type="match status" value="1"/>
</dbReference>
<dbReference type="SUPFAM" id="SSF48173">
    <property type="entry name" value="Cryptochrome/photolyase FAD-binding domain"/>
    <property type="match status" value="1"/>
</dbReference>
<dbReference type="KEGG" id="mgik:GO620_001220"/>
<dbReference type="SUPFAM" id="SSF52425">
    <property type="entry name" value="Cryptochrome/photolyase, N-terminal domain"/>
    <property type="match status" value="1"/>
</dbReference>
<keyword evidence="8" id="KW-1185">Reference proteome</keyword>
<dbReference type="PRINTS" id="PR00147">
    <property type="entry name" value="DNAPHOTLYASE"/>
</dbReference>
<comment type="cofactor">
    <cofactor evidence="6">
        <name>(6R)-5,10-methylene-5,6,7,8-tetrahydrofolate</name>
        <dbReference type="ChEBI" id="CHEBI:15636"/>
    </cofactor>
    <text evidence="6">Binds 1 5,10-methenyltetrahydrofolate (MTHF) per subunit.</text>
</comment>
<dbReference type="Pfam" id="PF00875">
    <property type="entry name" value="DNA_photolyase"/>
    <property type="match status" value="1"/>
</dbReference>
<dbReference type="InterPro" id="IPR002081">
    <property type="entry name" value="Cryptochrome/DNA_photolyase_1"/>
</dbReference>
<protein>
    <recommendedName>
        <fullName evidence="2 6">Cryptochrome DASH</fullName>
    </recommendedName>
</protein>
<dbReference type="RefSeq" id="WP_157523102.1">
    <property type="nucleotide sequence ID" value="NZ_CP066775.1"/>
</dbReference>
<evidence type="ECO:0000256" key="2">
    <source>
        <dbReference type="ARBA" id="ARBA00017881"/>
    </source>
</evidence>
<gene>
    <name evidence="7" type="ORF">GO620_001220</name>
</gene>
<organism evidence="7 8">
    <name type="scientific">Mucilaginibacter ginkgonis</name>
    <dbReference type="NCBI Taxonomy" id="2682091"/>
    <lineage>
        <taxon>Bacteria</taxon>
        <taxon>Pseudomonadati</taxon>
        <taxon>Bacteroidota</taxon>
        <taxon>Sphingobacteriia</taxon>
        <taxon>Sphingobacteriales</taxon>
        <taxon>Sphingobacteriaceae</taxon>
        <taxon>Mucilaginibacter</taxon>
    </lineage>
</organism>
<evidence type="ECO:0000256" key="6">
    <source>
        <dbReference type="RuleBase" id="RU367151"/>
    </source>
</evidence>
<dbReference type="Gene3D" id="1.25.40.80">
    <property type="match status" value="1"/>
</dbReference>
<dbReference type="NCBIfam" id="TIGR02765">
    <property type="entry name" value="crypto_DASH"/>
    <property type="match status" value="1"/>
</dbReference>
<evidence type="ECO:0000256" key="3">
    <source>
        <dbReference type="ARBA" id="ARBA00022630"/>
    </source>
</evidence>
<evidence type="ECO:0000313" key="7">
    <source>
        <dbReference type="EMBL" id="QQL50102.1"/>
    </source>
</evidence>
<keyword evidence="5 6" id="KW-0157">Chromophore</keyword>
<dbReference type="InterPro" id="IPR036155">
    <property type="entry name" value="Crypto/Photolyase_N_sf"/>
</dbReference>
<dbReference type="EMBL" id="CP066775">
    <property type="protein sequence ID" value="QQL50102.1"/>
    <property type="molecule type" value="Genomic_DNA"/>
</dbReference>
<dbReference type="GO" id="GO:0000719">
    <property type="term" value="P:photoreactive repair"/>
    <property type="evidence" value="ECO:0007669"/>
    <property type="project" value="TreeGrafter"/>
</dbReference>